<dbReference type="Proteomes" id="UP000290289">
    <property type="component" value="Chromosome 15"/>
</dbReference>
<gene>
    <name evidence="3" type="ORF">DVH24_012399</name>
</gene>
<name>A0A498HT21_MALDO</name>
<keyword evidence="4" id="KW-1185">Reference proteome</keyword>
<dbReference type="SUPFAM" id="SSF53474">
    <property type="entry name" value="alpha/beta-Hydrolases"/>
    <property type="match status" value="1"/>
</dbReference>
<feature type="compositionally biased region" description="Basic residues" evidence="1">
    <location>
        <begin position="23"/>
        <end position="40"/>
    </location>
</feature>
<evidence type="ECO:0000259" key="2">
    <source>
        <dbReference type="Pfam" id="PF05057"/>
    </source>
</evidence>
<dbReference type="AlphaFoldDB" id="A0A498HT21"/>
<accession>A0A498HT21</accession>
<feature type="domain" description="DUF676" evidence="2">
    <location>
        <begin position="91"/>
        <end position="311"/>
    </location>
</feature>
<comment type="caution">
    <text evidence="3">The sequence shown here is derived from an EMBL/GenBank/DDBJ whole genome shotgun (WGS) entry which is preliminary data.</text>
</comment>
<dbReference type="InterPro" id="IPR007751">
    <property type="entry name" value="DUF676_lipase-like"/>
</dbReference>
<feature type="region of interest" description="Disordered" evidence="1">
    <location>
        <begin position="1"/>
        <end position="48"/>
    </location>
</feature>
<protein>
    <recommendedName>
        <fullName evidence="2">DUF676 domain-containing protein</fullName>
    </recommendedName>
</protein>
<dbReference type="FunFam" id="3.40.50.1820:FF:000216">
    <property type="entry name" value="Alpha/beta-Hydrolases superfamily protein"/>
    <property type="match status" value="1"/>
</dbReference>
<dbReference type="EMBL" id="RDQH01000341">
    <property type="protein sequence ID" value="RXH72715.1"/>
    <property type="molecule type" value="Genomic_DNA"/>
</dbReference>
<evidence type="ECO:0000256" key="1">
    <source>
        <dbReference type="SAM" id="MobiDB-lite"/>
    </source>
</evidence>
<dbReference type="InterPro" id="IPR044294">
    <property type="entry name" value="Lipase-like"/>
</dbReference>
<dbReference type="Pfam" id="PF05057">
    <property type="entry name" value="DUF676"/>
    <property type="match status" value="1"/>
</dbReference>
<organism evidence="3 4">
    <name type="scientific">Malus domestica</name>
    <name type="common">Apple</name>
    <name type="synonym">Pyrus malus</name>
    <dbReference type="NCBI Taxonomy" id="3750"/>
    <lineage>
        <taxon>Eukaryota</taxon>
        <taxon>Viridiplantae</taxon>
        <taxon>Streptophyta</taxon>
        <taxon>Embryophyta</taxon>
        <taxon>Tracheophyta</taxon>
        <taxon>Spermatophyta</taxon>
        <taxon>Magnoliopsida</taxon>
        <taxon>eudicotyledons</taxon>
        <taxon>Gunneridae</taxon>
        <taxon>Pentapetalae</taxon>
        <taxon>rosids</taxon>
        <taxon>fabids</taxon>
        <taxon>Rosales</taxon>
        <taxon>Rosaceae</taxon>
        <taxon>Amygdaloideae</taxon>
        <taxon>Maleae</taxon>
        <taxon>Malus</taxon>
    </lineage>
</organism>
<dbReference type="InterPro" id="IPR029058">
    <property type="entry name" value="AB_hydrolase_fold"/>
</dbReference>
<dbReference type="PANTHER" id="PTHR12482:SF41">
    <property type="entry name" value="ALPHA_BETA-HYDROLASES SUPERFAMILY PROTEIN"/>
    <property type="match status" value="1"/>
</dbReference>
<evidence type="ECO:0000313" key="4">
    <source>
        <dbReference type="Proteomes" id="UP000290289"/>
    </source>
</evidence>
<feature type="region of interest" description="Disordered" evidence="1">
    <location>
        <begin position="65"/>
        <end position="87"/>
    </location>
</feature>
<reference evidence="3 4" key="1">
    <citation type="submission" date="2018-10" db="EMBL/GenBank/DDBJ databases">
        <title>A high-quality apple genome assembly.</title>
        <authorList>
            <person name="Hu J."/>
        </authorList>
    </citation>
    <scope>NUCLEOTIDE SEQUENCE [LARGE SCALE GENOMIC DNA]</scope>
    <source>
        <strain evidence="4">cv. HFTH1</strain>
        <tissue evidence="3">Young leaf</tissue>
    </source>
</reference>
<dbReference type="Pfam" id="PF17181">
    <property type="entry name" value="EPF"/>
    <property type="match status" value="1"/>
</dbReference>
<proteinExistence type="predicted"/>
<evidence type="ECO:0000313" key="3">
    <source>
        <dbReference type="EMBL" id="RXH72715.1"/>
    </source>
</evidence>
<dbReference type="PANTHER" id="PTHR12482">
    <property type="entry name" value="LIPASE ROG1-RELATED-RELATED"/>
    <property type="match status" value="1"/>
</dbReference>
<dbReference type="Gene3D" id="3.40.50.1820">
    <property type="entry name" value="alpha/beta hydrolase"/>
    <property type="match status" value="1"/>
</dbReference>
<sequence length="660" mass="73554">MAATEVEIGGDGVVLKEEPSSVIKHRGGKKNAGKKKRSKSKGTMTTSGKKETFFHMPKFRCFSSKPETDTKGGFKGGADMEVEDETGGKRSPTHLIILVNGLIGSAENWKYAAKQFLKRYPEDVIAHCSECNYSMLTFDGVDVMGERLAEEVISVIKRHPSVQKISFVGHSLGGLIARYAIGRLYERDITEELSQENGEYRRNGVEDPLLEHKVKGKIAGLEPVNFITSATPHLGSRGHNQVPLFCGVKPLEKVAARTSWCLGRSGKHLFLTDKKDGKPPLLLQMVNDSEDLKFISALQSFKRRVTYANVRFDCILFIFHLTTVIALVGWSTSSLRRKDELPKLKHLSREENYPHIINVETIQSSSPREELPLEAIPSGRKKIDFEEEMIRNLTKISWERVQNDCLYSDGADVIQHMVDNFLISSHSVFLRLGIEASVSEMDINGVCIKAARRERGNVNFLRQCSKAQEDSRLVMVDFKTKQIRYFGVGEGRNYESMDSFVESLVLLDQSNACSYQVAGTSKPTSLRNRNICISILLFLVSSSTHLIFMAEGGRPISSKLSEFAPARVLQENKAGLVVNARQIGSVRPSCERRCSVCGRCVAVQVPVTPQVDKIRSHGSSSSVSFSRTAPKNVAYSRGDDITNYKPMSWKCKCGNLLFNP</sequence>